<evidence type="ECO:0000313" key="2">
    <source>
        <dbReference type="Proteomes" id="UP001059380"/>
    </source>
</evidence>
<protein>
    <submittedName>
        <fullName evidence="1">Lactonase family protein</fullName>
    </submittedName>
</protein>
<dbReference type="InterPro" id="IPR015943">
    <property type="entry name" value="WD40/YVTN_repeat-like_dom_sf"/>
</dbReference>
<dbReference type="InterPro" id="IPR019405">
    <property type="entry name" value="Lactonase_7-beta_prop"/>
</dbReference>
<gene>
    <name evidence="1" type="ORF">MOP44_12410</name>
</gene>
<sequence>MNRVRWAHLALGLAVLLTGCSGFWDKPSGGGGGGGGNASGVFYVLNQTTQQVVGFAFASGSTTPKAVTGGSASLGVIPYAMAIAPGGGFLYVSTGGGIFAYSIASSGALTLLNNSQAISQDLPTSMAVDGTGTWLIESIGGSGILNAIPISASTGILDTARTVQTAQLPNTFLNGIAASPANQGTPYIFVAMGTGGTEILPFTANSTGNPFGTLSNIKVLKSGGGATAIAVDPTNRLLYVGETVAVSGTQTGGLRVFTISSTHIAEVSGSPYATAGAGPSAIVPLTNYVYVANKTVTGAGTTSNITGFPIVSTGGVYSLGAVINTINAGTNTVGLAQENTGTYLLAVNAGGSPDLSTYTYDTTTPGKLVAGATASTGTDPTRPNAIVAVP</sequence>
<dbReference type="RefSeq" id="WP_260796357.1">
    <property type="nucleotide sequence ID" value="NZ_CP093313.1"/>
</dbReference>
<organism evidence="1 2">
    <name type="scientific">Occallatibacter riparius</name>
    <dbReference type="NCBI Taxonomy" id="1002689"/>
    <lineage>
        <taxon>Bacteria</taxon>
        <taxon>Pseudomonadati</taxon>
        <taxon>Acidobacteriota</taxon>
        <taxon>Terriglobia</taxon>
        <taxon>Terriglobales</taxon>
        <taxon>Acidobacteriaceae</taxon>
        <taxon>Occallatibacter</taxon>
    </lineage>
</organism>
<proteinExistence type="predicted"/>
<keyword evidence="2" id="KW-1185">Reference proteome</keyword>
<dbReference type="Proteomes" id="UP001059380">
    <property type="component" value="Chromosome"/>
</dbReference>
<dbReference type="Gene3D" id="2.130.10.10">
    <property type="entry name" value="YVTN repeat-like/Quinoprotein amine dehydrogenase"/>
    <property type="match status" value="2"/>
</dbReference>
<evidence type="ECO:0000313" key="1">
    <source>
        <dbReference type="EMBL" id="UWZ86720.1"/>
    </source>
</evidence>
<name>A0A9J7BVQ5_9BACT</name>
<dbReference type="SUPFAM" id="SSF75011">
    <property type="entry name" value="3-carboxy-cis,cis-mucoante lactonizing enzyme"/>
    <property type="match status" value="1"/>
</dbReference>
<dbReference type="Pfam" id="PF10282">
    <property type="entry name" value="Lactonase"/>
    <property type="match status" value="1"/>
</dbReference>
<dbReference type="PROSITE" id="PS51257">
    <property type="entry name" value="PROKAR_LIPOPROTEIN"/>
    <property type="match status" value="1"/>
</dbReference>
<dbReference type="KEGG" id="orp:MOP44_12410"/>
<reference evidence="1" key="1">
    <citation type="submission" date="2021-04" db="EMBL/GenBank/DDBJ databases">
        <title>Phylogenetic analysis of Acidobacteriaceae.</title>
        <authorList>
            <person name="Qiu L."/>
            <person name="Zhang Q."/>
        </authorList>
    </citation>
    <scope>NUCLEOTIDE SEQUENCE</scope>
    <source>
        <strain evidence="1">DSM 25168</strain>
    </source>
</reference>
<accession>A0A9J7BVQ5</accession>
<dbReference type="AlphaFoldDB" id="A0A9J7BVQ5"/>
<dbReference type="EMBL" id="CP093313">
    <property type="protein sequence ID" value="UWZ86720.1"/>
    <property type="molecule type" value="Genomic_DNA"/>
</dbReference>